<organism evidence="2 3">
    <name type="scientific">Solirubrobacter ginsenosidimutans</name>
    <dbReference type="NCBI Taxonomy" id="490573"/>
    <lineage>
        <taxon>Bacteria</taxon>
        <taxon>Bacillati</taxon>
        <taxon>Actinomycetota</taxon>
        <taxon>Thermoleophilia</taxon>
        <taxon>Solirubrobacterales</taxon>
        <taxon>Solirubrobacteraceae</taxon>
        <taxon>Solirubrobacter</taxon>
    </lineage>
</organism>
<keyword evidence="3" id="KW-1185">Reference proteome</keyword>
<protein>
    <recommendedName>
        <fullName evidence="4">Ricin B lectin domain-containing protein</fullName>
    </recommendedName>
</protein>
<dbReference type="EMBL" id="JAPDOD010000051">
    <property type="protein sequence ID" value="MDA0165708.1"/>
    <property type="molecule type" value="Genomic_DNA"/>
</dbReference>
<gene>
    <name evidence="2" type="ORF">OM076_35905</name>
</gene>
<dbReference type="AlphaFoldDB" id="A0A9X3N268"/>
<feature type="signal peptide" evidence="1">
    <location>
        <begin position="1"/>
        <end position="26"/>
    </location>
</feature>
<dbReference type="RefSeq" id="WP_270044970.1">
    <property type="nucleotide sequence ID" value="NZ_JAPDOD010000051.1"/>
</dbReference>
<reference evidence="2" key="1">
    <citation type="submission" date="2022-10" db="EMBL/GenBank/DDBJ databases">
        <title>The WGS of Solirubrobacter ginsenosidimutans DSM 21036.</title>
        <authorList>
            <person name="Jiang Z."/>
        </authorList>
    </citation>
    <scope>NUCLEOTIDE SEQUENCE</scope>
    <source>
        <strain evidence="2">DSM 21036</strain>
    </source>
</reference>
<evidence type="ECO:0000313" key="2">
    <source>
        <dbReference type="EMBL" id="MDA0165708.1"/>
    </source>
</evidence>
<accession>A0A9X3N268</accession>
<comment type="caution">
    <text evidence="2">The sequence shown here is derived from an EMBL/GenBank/DDBJ whole genome shotgun (WGS) entry which is preliminary data.</text>
</comment>
<dbReference type="SUPFAM" id="SSF50370">
    <property type="entry name" value="Ricin B-like lectins"/>
    <property type="match status" value="1"/>
</dbReference>
<keyword evidence="1" id="KW-0732">Signal</keyword>
<name>A0A9X3N268_9ACTN</name>
<evidence type="ECO:0000313" key="3">
    <source>
        <dbReference type="Proteomes" id="UP001149140"/>
    </source>
</evidence>
<evidence type="ECO:0000256" key="1">
    <source>
        <dbReference type="SAM" id="SignalP"/>
    </source>
</evidence>
<dbReference type="InterPro" id="IPR035992">
    <property type="entry name" value="Ricin_B-like_lectins"/>
</dbReference>
<sequence>MNSKRIATALLTAATLVVPLAGQAQAATTKVEIVNQSSGRVITWGPSYVTAQPSDPSMKLRTWIKVDVAADQAIYKWAKNETLCLTGLPASNQMTVQTCNGGFRQLWATGFTGGTFRKFENVGTLRAATQKPFRNGDGTARTPVEQEVFIGENAQLWQVRAV</sequence>
<evidence type="ECO:0008006" key="4">
    <source>
        <dbReference type="Google" id="ProtNLM"/>
    </source>
</evidence>
<feature type="chain" id="PRO_5040848291" description="Ricin B lectin domain-containing protein" evidence="1">
    <location>
        <begin position="27"/>
        <end position="162"/>
    </location>
</feature>
<dbReference type="Proteomes" id="UP001149140">
    <property type="component" value="Unassembled WGS sequence"/>
</dbReference>
<proteinExistence type="predicted"/>